<gene>
    <name evidence="1" type="ORF">LCGC14_0947010</name>
</gene>
<proteinExistence type="predicted"/>
<dbReference type="AlphaFoldDB" id="A0A0F9P4I7"/>
<dbReference type="EMBL" id="LAZR01003348">
    <property type="protein sequence ID" value="KKN19302.1"/>
    <property type="molecule type" value="Genomic_DNA"/>
</dbReference>
<evidence type="ECO:0008006" key="2">
    <source>
        <dbReference type="Google" id="ProtNLM"/>
    </source>
</evidence>
<protein>
    <recommendedName>
        <fullName evidence="2">Phage major capsid protein</fullName>
    </recommendedName>
</protein>
<evidence type="ECO:0000313" key="1">
    <source>
        <dbReference type="EMBL" id="KKN19302.1"/>
    </source>
</evidence>
<accession>A0A0F9P4I7</accession>
<reference evidence="1" key="1">
    <citation type="journal article" date="2015" name="Nature">
        <title>Complex archaea that bridge the gap between prokaryotes and eukaryotes.</title>
        <authorList>
            <person name="Spang A."/>
            <person name="Saw J.H."/>
            <person name="Jorgensen S.L."/>
            <person name="Zaremba-Niedzwiedzka K."/>
            <person name="Martijn J."/>
            <person name="Lind A.E."/>
            <person name="van Eijk R."/>
            <person name="Schleper C."/>
            <person name="Guy L."/>
            <person name="Ettema T.J."/>
        </authorList>
    </citation>
    <scope>NUCLEOTIDE SEQUENCE</scope>
</reference>
<organism evidence="1">
    <name type="scientific">marine sediment metagenome</name>
    <dbReference type="NCBI Taxonomy" id="412755"/>
    <lineage>
        <taxon>unclassified sequences</taxon>
        <taxon>metagenomes</taxon>
        <taxon>ecological metagenomes</taxon>
    </lineage>
</organism>
<name>A0A0F9P4I7_9ZZZZ</name>
<comment type="caution">
    <text evidence="1">The sequence shown here is derived from an EMBL/GenBank/DDBJ whole genome shotgun (WGS) entry which is preliminary data.</text>
</comment>
<sequence>MDIGFSTLEGYAKDSDRLEMTLKEANYQAVNDLFGKDKYVLGGGDRIEGFITLADQGNAKHISLWEEDSDNVVNTDSKWTVNWTHATTNMSYNRIELGMNMGDDVKVYDYLNGKRKNMFREFAEILHDAIFQSPTSASDELNPHGLISWISEGTDGSVGAFNAYSARYNDGSGTAYDVGGVASSASFNARYASYYADHDGNLGDNLITLLDRATIQTNFVPPIVVEEVAQKHNFMNYRYFTSINVLTNLNHLQLLSDDKVGPDLGKYHGHTIYKGTPFIYVQKLDTANTSTYGTDPILACNMDYIKVSILRENNFVLGKPYPRDQLHNVLKVTLDLSYAICSTNRQRHGFLINENSGL</sequence>